<dbReference type="RefSeq" id="WP_092962121.1">
    <property type="nucleotide sequence ID" value="NZ_FOSQ01000011.1"/>
</dbReference>
<dbReference type="SUPFAM" id="SSF46626">
    <property type="entry name" value="Cytochrome c"/>
    <property type="match status" value="1"/>
</dbReference>
<dbReference type="PROSITE" id="PS51007">
    <property type="entry name" value="CYTC"/>
    <property type="match status" value="1"/>
</dbReference>
<keyword evidence="1 4" id="KW-0349">Heme</keyword>
<dbReference type="GO" id="GO:0046872">
    <property type="term" value="F:metal ion binding"/>
    <property type="evidence" value="ECO:0007669"/>
    <property type="project" value="UniProtKB-KW"/>
</dbReference>
<evidence type="ECO:0000256" key="5">
    <source>
        <dbReference type="SAM" id="Phobius"/>
    </source>
</evidence>
<dbReference type="Pfam" id="PF06181">
    <property type="entry name" value="Urate_ox_N"/>
    <property type="match status" value="1"/>
</dbReference>
<feature type="transmembrane region" description="Helical" evidence="5">
    <location>
        <begin position="251"/>
        <end position="270"/>
    </location>
</feature>
<evidence type="ECO:0000256" key="4">
    <source>
        <dbReference type="PROSITE-ProRule" id="PRU00433"/>
    </source>
</evidence>
<dbReference type="AlphaFoldDB" id="A0A1I4DL35"/>
<keyword evidence="2 4" id="KW-0479">Metal-binding</keyword>
<accession>A0A1I4DL35</accession>
<proteinExistence type="predicted"/>
<dbReference type="GO" id="GO:0020037">
    <property type="term" value="F:heme binding"/>
    <property type="evidence" value="ECO:0007669"/>
    <property type="project" value="InterPro"/>
</dbReference>
<dbReference type="InterPro" id="IPR036909">
    <property type="entry name" value="Cyt_c-like_dom_sf"/>
</dbReference>
<name>A0A1I4DL35_9PROT</name>
<keyword evidence="5" id="KW-0812">Transmembrane</keyword>
<organism evidence="7 8">
    <name type="scientific">Falsiroseomonas stagni DSM 19981</name>
    <dbReference type="NCBI Taxonomy" id="1123062"/>
    <lineage>
        <taxon>Bacteria</taxon>
        <taxon>Pseudomonadati</taxon>
        <taxon>Pseudomonadota</taxon>
        <taxon>Alphaproteobacteria</taxon>
        <taxon>Acetobacterales</taxon>
        <taxon>Roseomonadaceae</taxon>
        <taxon>Falsiroseomonas</taxon>
    </lineage>
</organism>
<keyword evidence="3 4" id="KW-0408">Iron</keyword>
<keyword evidence="5" id="KW-0472">Membrane</keyword>
<evidence type="ECO:0000313" key="7">
    <source>
        <dbReference type="EMBL" id="SFK93077.1"/>
    </source>
</evidence>
<dbReference type="GO" id="GO:0009055">
    <property type="term" value="F:electron transfer activity"/>
    <property type="evidence" value="ECO:0007669"/>
    <property type="project" value="InterPro"/>
</dbReference>
<evidence type="ECO:0000256" key="1">
    <source>
        <dbReference type="ARBA" id="ARBA00022617"/>
    </source>
</evidence>
<feature type="transmembrane region" description="Helical" evidence="5">
    <location>
        <begin position="151"/>
        <end position="171"/>
    </location>
</feature>
<feature type="transmembrane region" description="Helical" evidence="5">
    <location>
        <begin position="12"/>
        <end position="33"/>
    </location>
</feature>
<dbReference type="Gene3D" id="1.10.760.10">
    <property type="entry name" value="Cytochrome c-like domain"/>
    <property type="match status" value="1"/>
</dbReference>
<protein>
    <submittedName>
        <fullName evidence="7">Uncharacterized membrane protein</fullName>
    </submittedName>
</protein>
<reference evidence="7 8" key="1">
    <citation type="submission" date="2016-10" db="EMBL/GenBank/DDBJ databases">
        <authorList>
            <person name="de Groot N.N."/>
        </authorList>
    </citation>
    <scope>NUCLEOTIDE SEQUENCE [LARGE SCALE GENOMIC DNA]</scope>
    <source>
        <strain evidence="7 8">DSM 19981</strain>
    </source>
</reference>
<evidence type="ECO:0000259" key="6">
    <source>
        <dbReference type="PROSITE" id="PS51007"/>
    </source>
</evidence>
<feature type="transmembrane region" description="Helical" evidence="5">
    <location>
        <begin position="116"/>
        <end position="139"/>
    </location>
</feature>
<keyword evidence="8" id="KW-1185">Reference proteome</keyword>
<feature type="transmembrane region" description="Helical" evidence="5">
    <location>
        <begin position="282"/>
        <end position="299"/>
    </location>
</feature>
<dbReference type="STRING" id="1123062.SAMN02745775_11128"/>
<evidence type="ECO:0000256" key="2">
    <source>
        <dbReference type="ARBA" id="ARBA00022723"/>
    </source>
</evidence>
<feature type="transmembrane region" description="Helical" evidence="5">
    <location>
        <begin position="228"/>
        <end position="245"/>
    </location>
</feature>
<feature type="domain" description="Cytochrome c" evidence="6">
    <location>
        <begin position="302"/>
        <end position="392"/>
    </location>
</feature>
<dbReference type="Proteomes" id="UP000199473">
    <property type="component" value="Unassembled WGS sequence"/>
</dbReference>
<feature type="transmembrane region" description="Helical" evidence="5">
    <location>
        <begin position="177"/>
        <end position="196"/>
    </location>
</feature>
<evidence type="ECO:0000313" key="8">
    <source>
        <dbReference type="Proteomes" id="UP000199473"/>
    </source>
</evidence>
<keyword evidence="5" id="KW-1133">Transmembrane helix</keyword>
<evidence type="ECO:0000256" key="3">
    <source>
        <dbReference type="ARBA" id="ARBA00023004"/>
    </source>
</evidence>
<dbReference type="EMBL" id="FOSQ01000011">
    <property type="protein sequence ID" value="SFK93077.1"/>
    <property type="molecule type" value="Genomic_DNA"/>
</dbReference>
<sequence length="395" mass="43734">MDLAYLSDWASLLIRWLHLITGIAWIGTSFYFIGLDNQLDPPRDGNPRVKGEQWAIHGGGFYRKEKYLNAPAQLPEKLHWFKWEAYWTWISGFSLFMLIYWGQASTYLVDPAVMNLSPGVAVAISAAMLVGGWVVYDLVCKSKFAENERNLSIFGVALLVVSAFVACHIFSGRGAFLQIGAMTGTIMVANVAMVIIPGQRKMVAAMQAGQEPDPKYGRWGKQRSVHNTYLTLPVLFLMISPHYPMTWSSDWNWVVLLAITLAGALVRQFFVLRQIGKNQVMLPAMAIAVIVVLAIMLMPKRGPDIAGMEVPSFAEVQAITASHCASCHAARPTFEGIAAAPKGVRFDDPAQIRRWAQAMRQQVATEAMPPGNMTEMTTEERQKILAWVAAGAKAD</sequence>
<feature type="transmembrane region" description="Helical" evidence="5">
    <location>
        <begin position="86"/>
        <end position="104"/>
    </location>
</feature>
<dbReference type="OrthoDB" id="9787495at2"/>
<dbReference type="InterPro" id="IPR009056">
    <property type="entry name" value="Cyt_c-like_dom"/>
</dbReference>
<dbReference type="Pfam" id="PF13442">
    <property type="entry name" value="Cytochrome_CBB3"/>
    <property type="match status" value="1"/>
</dbReference>
<gene>
    <name evidence="7" type="ORF">SAMN02745775_11128</name>
</gene>
<dbReference type="InterPro" id="IPR010389">
    <property type="entry name" value="Urate_ox_N"/>
</dbReference>